<comment type="caution">
    <text evidence="2">The sequence shown here is derived from an EMBL/GenBank/DDBJ whole genome shotgun (WGS) entry which is preliminary data.</text>
</comment>
<proteinExistence type="predicted"/>
<keyword evidence="3" id="KW-1185">Reference proteome</keyword>
<gene>
    <name evidence="2" type="ORF">GCM10009827_028850</name>
</gene>
<name>A0ABN2A7J0_9ACTN</name>
<evidence type="ECO:0000313" key="3">
    <source>
        <dbReference type="Proteomes" id="UP001501470"/>
    </source>
</evidence>
<organism evidence="2 3">
    <name type="scientific">Dactylosporangium maewongense</name>
    <dbReference type="NCBI Taxonomy" id="634393"/>
    <lineage>
        <taxon>Bacteria</taxon>
        <taxon>Bacillati</taxon>
        <taxon>Actinomycetota</taxon>
        <taxon>Actinomycetes</taxon>
        <taxon>Micromonosporales</taxon>
        <taxon>Micromonosporaceae</taxon>
        <taxon>Dactylosporangium</taxon>
    </lineage>
</organism>
<accession>A0ABN2A7J0</accession>
<reference evidence="2 3" key="1">
    <citation type="journal article" date="2019" name="Int. J. Syst. Evol. Microbiol.">
        <title>The Global Catalogue of Microorganisms (GCM) 10K type strain sequencing project: providing services to taxonomists for standard genome sequencing and annotation.</title>
        <authorList>
            <consortium name="The Broad Institute Genomics Platform"/>
            <consortium name="The Broad Institute Genome Sequencing Center for Infectious Disease"/>
            <person name="Wu L."/>
            <person name="Ma J."/>
        </authorList>
    </citation>
    <scope>NUCLEOTIDE SEQUENCE [LARGE SCALE GENOMIC DNA]</scope>
    <source>
        <strain evidence="2 3">JCM 15933</strain>
    </source>
</reference>
<keyword evidence="1" id="KW-0812">Transmembrane</keyword>
<feature type="transmembrane region" description="Helical" evidence="1">
    <location>
        <begin position="88"/>
        <end position="110"/>
    </location>
</feature>
<sequence length="117" mass="12198">MAGMAVLRGLLLLQGALGLTGTLGMLTLMGFNPVYAVAPVAHAALLMTLGALLERRRWALVAALVAEVLAVAGWEGQLLLGLLPQLDFTVNLTGLLTTLALPLTVLVLCARRVTARA</sequence>
<keyword evidence="1" id="KW-1133">Transmembrane helix</keyword>
<feature type="transmembrane region" description="Helical" evidence="1">
    <location>
        <begin position="60"/>
        <end position="82"/>
    </location>
</feature>
<feature type="transmembrane region" description="Helical" evidence="1">
    <location>
        <begin position="34"/>
        <end position="53"/>
    </location>
</feature>
<evidence type="ECO:0000313" key="2">
    <source>
        <dbReference type="EMBL" id="GAA1512746.1"/>
    </source>
</evidence>
<evidence type="ECO:0000256" key="1">
    <source>
        <dbReference type="SAM" id="Phobius"/>
    </source>
</evidence>
<dbReference type="EMBL" id="BAAAQD010000005">
    <property type="protein sequence ID" value="GAA1512746.1"/>
    <property type="molecule type" value="Genomic_DNA"/>
</dbReference>
<protein>
    <recommendedName>
        <fullName evidence="4">Rod shape-determining protein MreD</fullName>
    </recommendedName>
</protein>
<dbReference type="Proteomes" id="UP001501470">
    <property type="component" value="Unassembled WGS sequence"/>
</dbReference>
<evidence type="ECO:0008006" key="4">
    <source>
        <dbReference type="Google" id="ProtNLM"/>
    </source>
</evidence>
<keyword evidence="1" id="KW-0472">Membrane</keyword>